<feature type="transmembrane region" description="Helical" evidence="13">
    <location>
        <begin position="175"/>
        <end position="193"/>
    </location>
</feature>
<evidence type="ECO:0000256" key="2">
    <source>
        <dbReference type="ARBA" id="ARBA00004651"/>
    </source>
</evidence>
<dbReference type="InterPro" id="IPR002528">
    <property type="entry name" value="MATE_fam"/>
</dbReference>
<dbReference type="GO" id="GO:0006811">
    <property type="term" value="P:monoatomic ion transport"/>
    <property type="evidence" value="ECO:0007669"/>
    <property type="project" value="UniProtKB-KW"/>
</dbReference>
<dbReference type="NCBIfam" id="TIGR00797">
    <property type="entry name" value="matE"/>
    <property type="match status" value="1"/>
</dbReference>
<comment type="subcellular location">
    <subcellularLocation>
        <location evidence="2">Cell membrane</location>
        <topology evidence="2">Multi-pass membrane protein</topology>
    </subcellularLocation>
</comment>
<evidence type="ECO:0000256" key="3">
    <source>
        <dbReference type="ARBA" id="ARBA00010199"/>
    </source>
</evidence>
<evidence type="ECO:0000256" key="12">
    <source>
        <dbReference type="ARBA" id="ARBA00031636"/>
    </source>
</evidence>
<sequence length="457" mass="49360">MLRQKKPDGSFNPILEGNIAVQLLIFFFPILIGSLFQQLYNTVDAIIVGKYLGKAALGAVGGSTYMLINLIIYLFMGVSNGAAVAASHAYGAGRMKDFRRVIQTAMLLSVAVGILFTILGIWLSPAILEMIGTPQEILELASVYIVIYSIGYVPCCIYNVGAGIIRAAGDSRSPLYFLVAACVVNIVLDYVFIVPFQWGVAGAAAATAIAQLISAVLVLWRLADKRYPFQLTFRGARPDGGILRQIFYIGIPSGIQSDMYSIANLIMQIQVNTYGTDTVAALSAYEKIDGFFWMTMTSFGMAITTFCGQNFGAGKMDRVRKGMRECCVMAAVSAVLFSGAFIAFSGSLMGWFTSDASVIEIGSRLLVELTPFYITYVFTEIYAGGIRGCGESFIPMVITAVGVCLLRVIWTGIVALAQGSLDMLMVGYPATWAITSVAIMLYYWKGSWLKKCGAAAA</sequence>
<name>A0A9D1GJE8_9FIRM</name>
<feature type="transmembrane region" description="Helical" evidence="13">
    <location>
        <begin position="423"/>
        <end position="444"/>
    </location>
</feature>
<evidence type="ECO:0000256" key="5">
    <source>
        <dbReference type="ARBA" id="ARBA00022448"/>
    </source>
</evidence>
<feature type="transmembrane region" description="Helical" evidence="13">
    <location>
        <begin position="397"/>
        <end position="417"/>
    </location>
</feature>
<dbReference type="AlphaFoldDB" id="A0A9D1GJE8"/>
<feature type="transmembrane region" description="Helical" evidence="13">
    <location>
        <begin position="21"/>
        <end position="40"/>
    </location>
</feature>
<evidence type="ECO:0000256" key="4">
    <source>
        <dbReference type="ARBA" id="ARBA00020268"/>
    </source>
</evidence>
<evidence type="ECO:0000256" key="6">
    <source>
        <dbReference type="ARBA" id="ARBA00022449"/>
    </source>
</evidence>
<feature type="transmembrane region" description="Helical" evidence="13">
    <location>
        <begin position="104"/>
        <end position="123"/>
    </location>
</feature>
<dbReference type="EMBL" id="DVKS01000097">
    <property type="protein sequence ID" value="HIT41602.1"/>
    <property type="molecule type" value="Genomic_DNA"/>
</dbReference>
<evidence type="ECO:0000256" key="1">
    <source>
        <dbReference type="ARBA" id="ARBA00003408"/>
    </source>
</evidence>
<comment type="caution">
    <text evidence="14">The sequence shown here is derived from an EMBL/GenBank/DDBJ whole genome shotgun (WGS) entry which is preliminary data.</text>
</comment>
<keyword evidence="11 13" id="KW-0472">Membrane</keyword>
<keyword evidence="10" id="KW-0406">Ion transport</keyword>
<keyword evidence="7" id="KW-1003">Cell membrane</keyword>
<keyword evidence="8 13" id="KW-0812">Transmembrane</keyword>
<accession>A0A9D1GJE8</accession>
<comment type="function">
    <text evidence="1">Multidrug efflux pump.</text>
</comment>
<organism evidence="14 15">
    <name type="scientific">Candidatus Caccovicinus merdipullorum</name>
    <dbReference type="NCBI Taxonomy" id="2840724"/>
    <lineage>
        <taxon>Bacteria</taxon>
        <taxon>Bacillati</taxon>
        <taxon>Bacillota</taxon>
        <taxon>Clostridia</taxon>
        <taxon>Eubacteriales</taxon>
        <taxon>Candidatus Caccovicinus</taxon>
    </lineage>
</organism>
<evidence type="ECO:0000256" key="13">
    <source>
        <dbReference type="SAM" id="Phobius"/>
    </source>
</evidence>
<evidence type="ECO:0000313" key="15">
    <source>
        <dbReference type="Proteomes" id="UP000886860"/>
    </source>
</evidence>
<keyword evidence="6" id="KW-0050">Antiport</keyword>
<dbReference type="Pfam" id="PF01554">
    <property type="entry name" value="MatE"/>
    <property type="match status" value="2"/>
</dbReference>
<dbReference type="InterPro" id="IPR048279">
    <property type="entry name" value="MdtK-like"/>
</dbReference>
<dbReference type="GO" id="GO:0005886">
    <property type="term" value="C:plasma membrane"/>
    <property type="evidence" value="ECO:0007669"/>
    <property type="project" value="UniProtKB-SubCell"/>
</dbReference>
<dbReference type="GO" id="GO:0042910">
    <property type="term" value="F:xenobiotic transmembrane transporter activity"/>
    <property type="evidence" value="ECO:0007669"/>
    <property type="project" value="InterPro"/>
</dbReference>
<evidence type="ECO:0000256" key="7">
    <source>
        <dbReference type="ARBA" id="ARBA00022475"/>
    </source>
</evidence>
<feature type="transmembrane region" description="Helical" evidence="13">
    <location>
        <begin position="326"/>
        <end position="352"/>
    </location>
</feature>
<evidence type="ECO:0000313" key="14">
    <source>
        <dbReference type="EMBL" id="HIT41602.1"/>
    </source>
</evidence>
<reference evidence="14" key="2">
    <citation type="journal article" date="2021" name="PeerJ">
        <title>Extensive microbial diversity within the chicken gut microbiome revealed by metagenomics and culture.</title>
        <authorList>
            <person name="Gilroy R."/>
            <person name="Ravi A."/>
            <person name="Getino M."/>
            <person name="Pursley I."/>
            <person name="Horton D.L."/>
            <person name="Alikhan N.F."/>
            <person name="Baker D."/>
            <person name="Gharbi K."/>
            <person name="Hall N."/>
            <person name="Watson M."/>
            <person name="Adriaenssens E.M."/>
            <person name="Foster-Nyarko E."/>
            <person name="Jarju S."/>
            <person name="Secka A."/>
            <person name="Antonio M."/>
            <person name="Oren A."/>
            <person name="Chaudhuri R.R."/>
            <person name="La Ragione R."/>
            <person name="Hildebrand F."/>
            <person name="Pallen M.J."/>
        </authorList>
    </citation>
    <scope>NUCLEOTIDE SEQUENCE</scope>
    <source>
        <strain evidence="14">CHK123-3438</strain>
    </source>
</reference>
<keyword evidence="5" id="KW-0813">Transport</keyword>
<proteinExistence type="inferred from homology"/>
<comment type="similarity">
    <text evidence="3">Belongs to the multi antimicrobial extrusion (MATE) (TC 2.A.66.1) family.</text>
</comment>
<dbReference type="CDD" id="cd13138">
    <property type="entry name" value="MATE_yoeA_like"/>
    <property type="match status" value="1"/>
</dbReference>
<dbReference type="InterPro" id="IPR050222">
    <property type="entry name" value="MATE_MdtK"/>
</dbReference>
<evidence type="ECO:0000256" key="11">
    <source>
        <dbReference type="ARBA" id="ARBA00023136"/>
    </source>
</evidence>
<dbReference type="PANTHER" id="PTHR43298:SF2">
    <property type="entry name" value="FMN_FAD EXPORTER YEEO-RELATED"/>
    <property type="match status" value="1"/>
</dbReference>
<evidence type="ECO:0000256" key="8">
    <source>
        <dbReference type="ARBA" id="ARBA00022692"/>
    </source>
</evidence>
<dbReference type="GO" id="GO:0015297">
    <property type="term" value="F:antiporter activity"/>
    <property type="evidence" value="ECO:0007669"/>
    <property type="project" value="UniProtKB-KW"/>
</dbReference>
<feature type="transmembrane region" description="Helical" evidence="13">
    <location>
        <begin position="143"/>
        <end position="168"/>
    </location>
</feature>
<evidence type="ECO:0000256" key="9">
    <source>
        <dbReference type="ARBA" id="ARBA00022989"/>
    </source>
</evidence>
<feature type="transmembrane region" description="Helical" evidence="13">
    <location>
        <begin position="199"/>
        <end position="220"/>
    </location>
</feature>
<feature type="transmembrane region" description="Helical" evidence="13">
    <location>
        <begin position="372"/>
        <end position="390"/>
    </location>
</feature>
<reference evidence="14" key="1">
    <citation type="submission" date="2020-10" db="EMBL/GenBank/DDBJ databases">
        <authorList>
            <person name="Gilroy R."/>
        </authorList>
    </citation>
    <scope>NUCLEOTIDE SEQUENCE</scope>
    <source>
        <strain evidence="14">CHK123-3438</strain>
    </source>
</reference>
<evidence type="ECO:0000256" key="10">
    <source>
        <dbReference type="ARBA" id="ARBA00023065"/>
    </source>
</evidence>
<protein>
    <recommendedName>
        <fullName evidence="4">Probable multidrug resistance protein NorM</fullName>
    </recommendedName>
    <alternativeName>
        <fullName evidence="12">Multidrug-efflux transporter</fullName>
    </alternativeName>
</protein>
<keyword evidence="9 13" id="KW-1133">Transmembrane helix</keyword>
<gene>
    <name evidence="14" type="ORF">IAB60_05795</name>
</gene>
<dbReference type="PIRSF" id="PIRSF006603">
    <property type="entry name" value="DinF"/>
    <property type="match status" value="1"/>
</dbReference>
<dbReference type="Proteomes" id="UP000886860">
    <property type="component" value="Unassembled WGS sequence"/>
</dbReference>
<dbReference type="PANTHER" id="PTHR43298">
    <property type="entry name" value="MULTIDRUG RESISTANCE PROTEIN NORM-RELATED"/>
    <property type="match status" value="1"/>
</dbReference>